<protein>
    <submittedName>
        <fullName evidence="1">Uncharacterized protein</fullName>
    </submittedName>
</protein>
<gene>
    <name evidence="1" type="ORF">F5148DRAFT_1147102</name>
</gene>
<accession>A0ACC0UHA9</accession>
<reference evidence="1" key="1">
    <citation type="submission" date="2021-03" db="EMBL/GenBank/DDBJ databases">
        <title>Evolutionary priming and transition to the ectomycorrhizal habit in an iconic lineage of mushroom-forming fungi: is preadaptation a requirement?</title>
        <authorList>
            <consortium name="DOE Joint Genome Institute"/>
            <person name="Looney B.P."/>
            <person name="Miyauchi S."/>
            <person name="Morin E."/>
            <person name="Drula E."/>
            <person name="Courty P.E."/>
            <person name="Chicoki N."/>
            <person name="Fauchery L."/>
            <person name="Kohler A."/>
            <person name="Kuo A."/>
            <person name="LaButti K."/>
            <person name="Pangilinan J."/>
            <person name="Lipzen A."/>
            <person name="Riley R."/>
            <person name="Andreopoulos W."/>
            <person name="He G."/>
            <person name="Johnson J."/>
            <person name="Barry K.W."/>
            <person name="Grigoriev I.V."/>
            <person name="Nagy L."/>
            <person name="Hibbett D."/>
            <person name="Henrissat B."/>
            <person name="Matheny P.B."/>
            <person name="Labbe J."/>
            <person name="Martin A.F."/>
        </authorList>
    </citation>
    <scope>NUCLEOTIDE SEQUENCE</scope>
    <source>
        <strain evidence="1">BPL698</strain>
    </source>
</reference>
<keyword evidence="2" id="KW-1185">Reference proteome</keyword>
<evidence type="ECO:0000313" key="2">
    <source>
        <dbReference type="Proteomes" id="UP001207468"/>
    </source>
</evidence>
<evidence type="ECO:0000313" key="1">
    <source>
        <dbReference type="EMBL" id="KAI9511031.1"/>
    </source>
</evidence>
<name>A0ACC0UHA9_9AGAM</name>
<comment type="caution">
    <text evidence="1">The sequence shown here is derived from an EMBL/GenBank/DDBJ whole genome shotgun (WGS) entry which is preliminary data.</text>
</comment>
<sequence>MTGGATAVERSRSYGLGQDPKGSYRTEAAFPRFYHIIVWLSDHSVEERSTSSLLAFHFVWTAQRGCVPANQIDMNRLWTQSRYPSTETLDVSTYVIGDESTLRNGYAIWIVTHDIGEVSYGLLTCLEAAINLDKSFKAVLFVGHLRVLLLTASPPIFTASPTSCPAISFETILEERNLHSLSGASVLGSEWRWVIRMKSAFNQPLFLYKEADVRITTTKSKLRGLHSDPWRMRALPPTGVVVFSTTCPRVTRQQALSFVRELVGRMQIHQHVRRCVGGQRAGTGSRETFQLTYHSSDSHLHGHKAGPWRRLRVRPVDELCTIVSEGWSVCGGGGTAGSPGWADAATVAKWVVSCAELVFWAYQGARYQMQYRWVAVQSTSCRKETESVKTLKGFRQEVTTVTWGELYKEAVDKWMTRSEFYRPRRGDEAAKARFLTAVDNACNIQSRVPEECGHNLFNSDPPPKLLPDYLRLCSRDPIHHG</sequence>
<dbReference type="Proteomes" id="UP001207468">
    <property type="component" value="Unassembled WGS sequence"/>
</dbReference>
<proteinExistence type="predicted"/>
<dbReference type="EMBL" id="JAGFNK010000028">
    <property type="protein sequence ID" value="KAI9511031.1"/>
    <property type="molecule type" value="Genomic_DNA"/>
</dbReference>
<organism evidence="1 2">
    <name type="scientific">Russula earlei</name>
    <dbReference type="NCBI Taxonomy" id="71964"/>
    <lineage>
        <taxon>Eukaryota</taxon>
        <taxon>Fungi</taxon>
        <taxon>Dikarya</taxon>
        <taxon>Basidiomycota</taxon>
        <taxon>Agaricomycotina</taxon>
        <taxon>Agaricomycetes</taxon>
        <taxon>Russulales</taxon>
        <taxon>Russulaceae</taxon>
        <taxon>Russula</taxon>
    </lineage>
</organism>